<organism evidence="2 3">
    <name type="scientific">Diceros bicornis minor</name>
    <name type="common">South-central black rhinoceros</name>
    <dbReference type="NCBI Taxonomy" id="77932"/>
    <lineage>
        <taxon>Eukaryota</taxon>
        <taxon>Metazoa</taxon>
        <taxon>Chordata</taxon>
        <taxon>Craniata</taxon>
        <taxon>Vertebrata</taxon>
        <taxon>Euteleostomi</taxon>
        <taxon>Mammalia</taxon>
        <taxon>Eutheria</taxon>
        <taxon>Laurasiatheria</taxon>
        <taxon>Perissodactyla</taxon>
        <taxon>Rhinocerotidae</taxon>
        <taxon>Diceros</taxon>
    </lineage>
</organism>
<evidence type="ECO:0000256" key="1">
    <source>
        <dbReference type="SAM" id="MobiDB-lite"/>
    </source>
</evidence>
<dbReference type="AlphaFoldDB" id="A0A7J7F1F8"/>
<keyword evidence="3" id="KW-1185">Reference proteome</keyword>
<dbReference type="Proteomes" id="UP000551758">
    <property type="component" value="Unassembled WGS sequence"/>
</dbReference>
<evidence type="ECO:0000313" key="3">
    <source>
        <dbReference type="Proteomes" id="UP000551758"/>
    </source>
</evidence>
<name>A0A7J7F1F8_DICBM</name>
<proteinExistence type="predicted"/>
<accession>A0A7J7F1F8</accession>
<dbReference type="EMBL" id="JACDTQ010001605">
    <property type="protein sequence ID" value="KAF5921536.1"/>
    <property type="molecule type" value="Genomic_DNA"/>
</dbReference>
<evidence type="ECO:0000313" key="2">
    <source>
        <dbReference type="EMBL" id="KAF5921536.1"/>
    </source>
</evidence>
<protein>
    <submittedName>
        <fullName evidence="2">Uncharacterized protein</fullName>
    </submittedName>
</protein>
<comment type="caution">
    <text evidence="2">The sequence shown here is derived from an EMBL/GenBank/DDBJ whole genome shotgun (WGS) entry which is preliminary data.</text>
</comment>
<reference evidence="2 3" key="1">
    <citation type="journal article" date="2020" name="Mol. Biol. Evol.">
        <title>Interspecific Gene Flow and the Evolution of Specialization in Black and White Rhinoceros.</title>
        <authorList>
            <person name="Moodley Y."/>
            <person name="Westbury M.V."/>
            <person name="Russo I.M."/>
            <person name="Gopalakrishnan S."/>
            <person name="Rakotoarivelo A."/>
            <person name="Olsen R.A."/>
            <person name="Prost S."/>
            <person name="Tunstall T."/>
            <person name="Ryder O.A."/>
            <person name="Dalen L."/>
            <person name="Bruford M.W."/>
        </authorList>
    </citation>
    <scope>NUCLEOTIDE SEQUENCE [LARGE SCALE GENOMIC DNA]</scope>
    <source>
        <strain evidence="2">SBR-YM</strain>
        <tissue evidence="2">Skin</tissue>
    </source>
</reference>
<feature type="region of interest" description="Disordered" evidence="1">
    <location>
        <begin position="1"/>
        <end position="62"/>
    </location>
</feature>
<gene>
    <name evidence="2" type="ORF">HPG69_009104</name>
</gene>
<sequence length="62" mass="6601">MGLGGGLMVQPLLQVDGSDRQSQQFTREGWGPRGGGMKPICPDAQRAEEAEQGQQVPQDCSS</sequence>